<evidence type="ECO:0000313" key="1">
    <source>
        <dbReference type="EMBL" id="MBG8555190.1"/>
    </source>
</evidence>
<proteinExistence type="predicted"/>
<accession>A0ABS0L4W8</accession>
<evidence type="ECO:0000313" key="2">
    <source>
        <dbReference type="Proteomes" id="UP000601099"/>
    </source>
</evidence>
<comment type="caution">
    <text evidence="1">The sequence shown here is derived from an EMBL/GenBank/DDBJ whole genome shotgun (WGS) entry which is preliminary data.</text>
</comment>
<name>A0ABS0L4W8_9BACT</name>
<dbReference type="RefSeq" id="WP_196956213.1">
    <property type="nucleotide sequence ID" value="NZ_JADWYK010000011.1"/>
</dbReference>
<reference evidence="1 2" key="1">
    <citation type="submission" date="2020-11" db="EMBL/GenBank/DDBJ databases">
        <title>Hymenobacter sp.</title>
        <authorList>
            <person name="Kim M.K."/>
        </authorList>
    </citation>
    <scope>NUCLEOTIDE SEQUENCE [LARGE SCALE GENOMIC DNA]</scope>
    <source>
        <strain evidence="1 2">BT594</strain>
    </source>
</reference>
<sequence length="66" mass="7524">MDPTRNPAEDPEFDINAWEMRQQTRHAWLAIYQRRCLAAVQKPRPYTRGTATPWAACALRGAAAQP</sequence>
<keyword evidence="2" id="KW-1185">Reference proteome</keyword>
<gene>
    <name evidence="1" type="ORF">I5L79_16685</name>
</gene>
<organism evidence="1 2">
    <name type="scientific">Hymenobacter guriensis</name>
    <dbReference type="NCBI Taxonomy" id="2793065"/>
    <lineage>
        <taxon>Bacteria</taxon>
        <taxon>Pseudomonadati</taxon>
        <taxon>Bacteroidota</taxon>
        <taxon>Cytophagia</taxon>
        <taxon>Cytophagales</taxon>
        <taxon>Hymenobacteraceae</taxon>
        <taxon>Hymenobacter</taxon>
    </lineage>
</organism>
<dbReference type="EMBL" id="JADWYK010000011">
    <property type="protein sequence ID" value="MBG8555190.1"/>
    <property type="molecule type" value="Genomic_DNA"/>
</dbReference>
<protein>
    <submittedName>
        <fullName evidence="1">Uncharacterized protein</fullName>
    </submittedName>
</protein>
<dbReference type="Proteomes" id="UP000601099">
    <property type="component" value="Unassembled WGS sequence"/>
</dbReference>